<feature type="domain" description="Cytochrome c" evidence="7">
    <location>
        <begin position="1289"/>
        <end position="1421"/>
    </location>
</feature>
<dbReference type="InterPro" id="IPR013427">
    <property type="entry name" value="Haem-bd_dom_put"/>
</dbReference>
<evidence type="ECO:0000256" key="6">
    <source>
        <dbReference type="SAM" id="MobiDB-lite"/>
    </source>
</evidence>
<evidence type="ECO:0000256" key="1">
    <source>
        <dbReference type="ARBA" id="ARBA00022617"/>
    </source>
</evidence>
<evidence type="ECO:0000256" key="5">
    <source>
        <dbReference type="PROSITE-ProRule" id="PRU00433"/>
    </source>
</evidence>
<evidence type="ECO:0000313" key="9">
    <source>
        <dbReference type="Proteomes" id="UP000317977"/>
    </source>
</evidence>
<dbReference type="PANTHER" id="PTHR33546">
    <property type="entry name" value="LARGE, MULTIFUNCTIONAL SECRETED PROTEIN-RELATED"/>
    <property type="match status" value="1"/>
</dbReference>
<dbReference type="Gene3D" id="2.120.10.30">
    <property type="entry name" value="TolB, C-terminal domain"/>
    <property type="match status" value="1"/>
</dbReference>
<dbReference type="Gene3D" id="2.130.10.130">
    <property type="entry name" value="Integrin alpha, N-terminal"/>
    <property type="match status" value="2"/>
</dbReference>
<keyword evidence="2 5" id="KW-0479">Metal-binding</keyword>
<dbReference type="InterPro" id="IPR011989">
    <property type="entry name" value="ARM-like"/>
</dbReference>
<dbReference type="SUPFAM" id="SSF48371">
    <property type="entry name" value="ARM repeat"/>
    <property type="match status" value="1"/>
</dbReference>
<evidence type="ECO:0000256" key="4">
    <source>
        <dbReference type="ARBA" id="ARBA00023004"/>
    </source>
</evidence>
<dbReference type="GO" id="GO:0046872">
    <property type="term" value="F:metal ion binding"/>
    <property type="evidence" value="ECO:0007669"/>
    <property type="project" value="UniProtKB-KW"/>
</dbReference>
<dbReference type="Gene3D" id="1.10.760.10">
    <property type="entry name" value="Cytochrome c-like domain"/>
    <property type="match status" value="1"/>
</dbReference>
<evidence type="ECO:0000313" key="8">
    <source>
        <dbReference type="EMBL" id="TWU56255.1"/>
    </source>
</evidence>
<dbReference type="SUPFAM" id="SSF50952">
    <property type="entry name" value="Soluble quinoprotein glucose dehydrogenase"/>
    <property type="match status" value="1"/>
</dbReference>
<keyword evidence="9" id="KW-1185">Reference proteome</keyword>
<dbReference type="Pfam" id="PF13517">
    <property type="entry name" value="FG-GAP_3"/>
    <property type="match status" value="1"/>
</dbReference>
<dbReference type="Proteomes" id="UP000317977">
    <property type="component" value="Unassembled WGS sequence"/>
</dbReference>
<dbReference type="Pfam" id="PF00034">
    <property type="entry name" value="Cytochrom_C"/>
    <property type="match status" value="1"/>
</dbReference>
<dbReference type="NCBIfam" id="TIGR02604">
    <property type="entry name" value="Piru_Ver_Nterm"/>
    <property type="match status" value="1"/>
</dbReference>
<dbReference type="InterPro" id="IPR009056">
    <property type="entry name" value="Cyt_c-like_dom"/>
</dbReference>
<dbReference type="PROSITE" id="PS51007">
    <property type="entry name" value="CYTC"/>
    <property type="match status" value="1"/>
</dbReference>
<dbReference type="EMBL" id="SJPX01000002">
    <property type="protein sequence ID" value="TWU56255.1"/>
    <property type="molecule type" value="Genomic_DNA"/>
</dbReference>
<name>A0A5C6F4X9_9BACT</name>
<dbReference type="Pfam" id="PF23500">
    <property type="entry name" value="DUF7133"/>
    <property type="match status" value="1"/>
</dbReference>
<gene>
    <name evidence="8" type="ORF">Poly59_25590</name>
</gene>
<dbReference type="InterPro" id="IPR011042">
    <property type="entry name" value="6-blade_b-propeller_TolB-like"/>
</dbReference>
<organism evidence="8 9">
    <name type="scientific">Rubripirellula reticaptiva</name>
    <dbReference type="NCBI Taxonomy" id="2528013"/>
    <lineage>
        <taxon>Bacteria</taxon>
        <taxon>Pseudomonadati</taxon>
        <taxon>Planctomycetota</taxon>
        <taxon>Planctomycetia</taxon>
        <taxon>Pirellulales</taxon>
        <taxon>Pirellulaceae</taxon>
        <taxon>Rubripirellula</taxon>
    </lineage>
</organism>
<dbReference type="PANTHER" id="PTHR33546:SF1">
    <property type="entry name" value="LARGE, MULTIFUNCTIONAL SECRETED PROTEIN"/>
    <property type="match status" value="1"/>
</dbReference>
<dbReference type="Gene3D" id="1.25.10.10">
    <property type="entry name" value="Leucine-rich Repeat Variant"/>
    <property type="match status" value="1"/>
</dbReference>
<keyword evidence="3" id="KW-0732">Signal</keyword>
<evidence type="ECO:0000256" key="2">
    <source>
        <dbReference type="ARBA" id="ARBA00022723"/>
    </source>
</evidence>
<dbReference type="InterPro" id="IPR013517">
    <property type="entry name" value="FG-GAP"/>
</dbReference>
<accession>A0A5C6F4X9</accession>
<proteinExistence type="predicted"/>
<sequence>MFGMLLRYIDRSRPSNEYVFMRQILSPTSVIFACACSVLLTAAEPDLVTWKTQQLSSEFYSESATTGDFNRDGLTDIASGPFWYEGPDFQSSNRFYTGDAFDPHAYSNNFFAFTDDFNGDGWDDILVYGFPGKDASWFENPKGQDRFWPRHQVLDSVDNESPTYADINGDGKRDVVCSSDGYFGFAEVQRDHPAAKWKFRRISDQSAGGKFTHGLGVGDIDGDGRMDLIEKSGWWQQPESLDGDSVWTKHPFEFAPGRGSAQMFAYDVDGDGDNDVVTSLDAHGYGLAWYEQTGGDGEVQRDFIVHRILGSKADESPFGVVFSQLHAVKLVDVNGDGLKDIVTGKRWWAHGPHGDADPNDPAVLYWFELSRSAEGTVTWIPHLVDDASGVGTDLCVADLNGDQAPDVIVGNKKGTFVSLQKRTPANAGDSSRTQPRPTELNAISETAGLPTNEGLSPIEAAEAMTVPEGFRVQLAAGEPMVHQPIAMTFDHRGRLWIAEAHTYPVRAPEGEGDDKIIILEDVDHDGVFDKRTVFVEGLNLVSGLEVGFGGVWVGAAPYLMFIPDADGDDVPDGPEQILLDGFGYHDTHEVLNAFTWGPDGWLYGCHGVFTHSLVGKPGTVKDDRTPLNCGVWRYHPIRHQFEVFARGTSNPWGVDFNEYGQTFITACVIPHMFHMIQGGRYHRQGGQHFNPHIYEDIQTIADHAHYAGNIRDHAWWGRDQPAGADDTHAAGGGHAHCGAMIYLADNWPHQYRGSIFMANVHGNRINNDILSRQGSGYVASHGSDVLFANDRWFRAINMRYGPDGSVYMIDWYDKNACHRADKEIWDRSNGRVYRVSFGATDWPGLSLDSATMHELALLHRSTNENHVRTARRLMQEKLLLRGESVDAEDRVVAIKSLREIAMGNEEVSLRLRAIWTLHCVGELGDADLEALLHESGHKSEYLRAWAIQLAMEDSAASQALLTRFAEMASSDSSSLVRLYLASALQRLPIESRWAIAAGLLSHADDANDSNLPLMYWYGIEPLVPVDTDRVFALASAYRIPKVSQFIFRRAAADEDSIGALLTSLGKTDKAEMQAIMLGEVVAAIKNQGKLRMPTAWPDVYAKLTASNDAKIRQQAQLVTVKFGDASIFPVLRSIASDSAASTEQRTSALQALIAGKDNALVPTLISILDDDVMRAMAIRAMAGYDDAKIPDAILARYQTLSPSERSDAVAALSSRSAWAHKLLGAVEDGIVDRKDLSAFTIRQMQSLGDAEISELINRTWGSMRATTADKKQQIEQWKQRLTPETLQSANRSHGRLLYNNTCGKCHQLFGQGEKIGPDITGSNRGDLDYTLQNILDPSALVGRDYQATTIVTIDGRTINGLVRETNETAIVIQTANERLVVDRGDIEAQKLTEVSMMPDGQLDQLKPDEVVDLIAYLASPTQVPLPGEGPVLNETSGRVEGALEGESLHVAKISGGNVSPQGMGNFKAGKWSGNAHLWWTGGKTGDRLSLTVPVNKAGRYEVFVAMTQARDYGIVRFAVNDSQVAERFDLFNGPNVVSTGPVSLGTFELASGDNALHVSIEGTNPHAAPAFMFGLDYVHLNQAMPSN</sequence>
<dbReference type="PROSITE" id="PS51257">
    <property type="entry name" value="PROKAR_LIPOPROTEIN"/>
    <property type="match status" value="1"/>
</dbReference>
<dbReference type="Gene3D" id="2.60.120.260">
    <property type="entry name" value="Galactose-binding domain-like"/>
    <property type="match status" value="1"/>
</dbReference>
<dbReference type="SUPFAM" id="SSF69318">
    <property type="entry name" value="Integrin alpha N-terminal domain"/>
    <property type="match status" value="1"/>
</dbReference>
<feature type="compositionally biased region" description="Polar residues" evidence="6">
    <location>
        <begin position="421"/>
        <end position="444"/>
    </location>
</feature>
<comment type="caution">
    <text evidence="8">The sequence shown here is derived from an EMBL/GenBank/DDBJ whole genome shotgun (WGS) entry which is preliminary data.</text>
</comment>
<keyword evidence="4 5" id="KW-0408">Iron</keyword>
<feature type="region of interest" description="Disordered" evidence="6">
    <location>
        <begin position="421"/>
        <end position="452"/>
    </location>
</feature>
<dbReference type="GO" id="GO:0009055">
    <property type="term" value="F:electron transfer activity"/>
    <property type="evidence" value="ECO:0007669"/>
    <property type="project" value="InterPro"/>
</dbReference>
<reference evidence="8 9" key="1">
    <citation type="submission" date="2019-02" db="EMBL/GenBank/DDBJ databases">
        <title>Deep-cultivation of Planctomycetes and their phenomic and genomic characterization uncovers novel biology.</title>
        <authorList>
            <person name="Wiegand S."/>
            <person name="Jogler M."/>
            <person name="Boedeker C."/>
            <person name="Pinto D."/>
            <person name="Vollmers J."/>
            <person name="Rivas-Marin E."/>
            <person name="Kohn T."/>
            <person name="Peeters S.H."/>
            <person name="Heuer A."/>
            <person name="Rast P."/>
            <person name="Oberbeckmann S."/>
            <person name="Bunk B."/>
            <person name="Jeske O."/>
            <person name="Meyerdierks A."/>
            <person name="Storesund J.E."/>
            <person name="Kallscheuer N."/>
            <person name="Luecker S."/>
            <person name="Lage O.M."/>
            <person name="Pohl T."/>
            <person name="Merkel B.J."/>
            <person name="Hornburger P."/>
            <person name="Mueller R.-W."/>
            <person name="Bruemmer F."/>
            <person name="Labrenz M."/>
            <person name="Spormann A.M."/>
            <person name="Op Den Camp H."/>
            <person name="Overmann J."/>
            <person name="Amann R."/>
            <person name="Jetten M.S.M."/>
            <person name="Mascher T."/>
            <person name="Medema M.H."/>
            <person name="Devos D.P."/>
            <person name="Kaster A.-K."/>
            <person name="Ovreas L."/>
            <person name="Rohde M."/>
            <person name="Galperin M.Y."/>
            <person name="Jogler C."/>
        </authorList>
    </citation>
    <scope>NUCLEOTIDE SEQUENCE [LARGE SCALE GENOMIC DNA]</scope>
    <source>
        <strain evidence="8 9">Poly59</strain>
    </source>
</reference>
<dbReference type="SUPFAM" id="SSF46626">
    <property type="entry name" value="Cytochrome c"/>
    <property type="match status" value="1"/>
</dbReference>
<keyword evidence="1 5" id="KW-0349">Heme</keyword>
<dbReference type="InterPro" id="IPR016024">
    <property type="entry name" value="ARM-type_fold"/>
</dbReference>
<protein>
    <submittedName>
        <fullName evidence="8">FG-GAP repeat protein</fullName>
    </submittedName>
</protein>
<dbReference type="InterPro" id="IPR036909">
    <property type="entry name" value="Cyt_c-like_dom_sf"/>
</dbReference>
<evidence type="ECO:0000259" key="7">
    <source>
        <dbReference type="PROSITE" id="PS51007"/>
    </source>
</evidence>
<dbReference type="InterPro" id="IPR028994">
    <property type="entry name" value="Integrin_alpha_N"/>
</dbReference>
<evidence type="ECO:0000256" key="3">
    <source>
        <dbReference type="ARBA" id="ARBA00022729"/>
    </source>
</evidence>
<dbReference type="InterPro" id="IPR013428">
    <property type="entry name" value="Membrane-bound_put_N"/>
</dbReference>
<dbReference type="NCBIfam" id="TIGR02603">
    <property type="entry name" value="CxxCH_TIGR02603"/>
    <property type="match status" value="1"/>
</dbReference>
<dbReference type="InterPro" id="IPR055557">
    <property type="entry name" value="DUF7133"/>
</dbReference>
<dbReference type="InterPro" id="IPR011041">
    <property type="entry name" value="Quinoprot_gluc/sorb_DH_b-prop"/>
</dbReference>
<dbReference type="GO" id="GO:0020037">
    <property type="term" value="F:heme binding"/>
    <property type="evidence" value="ECO:0007669"/>
    <property type="project" value="InterPro"/>
</dbReference>